<dbReference type="AlphaFoldDB" id="A0AAW5ZM80"/>
<reference evidence="1" key="1">
    <citation type="submission" date="2021-09" db="EMBL/GenBank/DDBJ databases">
        <title>Genomic analysis of Ralstonia spp.</title>
        <authorList>
            <person name="Aburjaile F."/>
            <person name="Ariute J.C."/>
            <person name="Pais A.K.L."/>
            <person name="Albuquerque G.M.R."/>
            <person name="Silva A.M.F."/>
            <person name="Brenig B."/>
            <person name="Azevedo V."/>
            <person name="Matiuzzi M."/>
            <person name="Ramos R."/>
            <person name="Goes-Neto A."/>
            <person name="Soares S."/>
            <person name="Iseppon A.M.B."/>
            <person name="Souza E."/>
            <person name="Gama M."/>
        </authorList>
    </citation>
    <scope>NUCLEOTIDE SEQUENCE</scope>
    <source>
        <strain evidence="1">CCRMRs91</strain>
    </source>
</reference>
<dbReference type="Pfam" id="PF08310">
    <property type="entry name" value="LGFP"/>
    <property type="match status" value="2"/>
</dbReference>
<dbReference type="RefSeq" id="WP_271656433.1">
    <property type="nucleotide sequence ID" value="NZ_JAIVFG010000010.1"/>
</dbReference>
<name>A0AAW5ZM80_RALSL</name>
<accession>A0AAW5ZM80</accession>
<proteinExistence type="predicted"/>
<evidence type="ECO:0000313" key="2">
    <source>
        <dbReference type="Proteomes" id="UP001144050"/>
    </source>
</evidence>
<comment type="caution">
    <text evidence="1">The sequence shown here is derived from an EMBL/GenBank/DDBJ whole genome shotgun (WGS) entry which is preliminary data.</text>
</comment>
<dbReference type="InterPro" id="IPR013207">
    <property type="entry name" value="LGFP"/>
</dbReference>
<evidence type="ECO:0000313" key="1">
    <source>
        <dbReference type="EMBL" id="MDB0570702.1"/>
    </source>
</evidence>
<protein>
    <submittedName>
        <fullName evidence="1">Uncharacterized protein</fullName>
    </submittedName>
</protein>
<dbReference type="Proteomes" id="UP001144050">
    <property type="component" value="Unassembled WGS sequence"/>
</dbReference>
<dbReference type="EMBL" id="JAIVFG010000010">
    <property type="protein sequence ID" value="MDB0570702.1"/>
    <property type="molecule type" value="Genomic_DNA"/>
</dbReference>
<organism evidence="1 2">
    <name type="scientific">Ralstonia solanacearum</name>
    <name type="common">Pseudomonas solanacearum</name>
    <dbReference type="NCBI Taxonomy" id="305"/>
    <lineage>
        <taxon>Bacteria</taxon>
        <taxon>Pseudomonadati</taxon>
        <taxon>Pseudomonadota</taxon>
        <taxon>Betaproteobacteria</taxon>
        <taxon>Burkholderiales</taxon>
        <taxon>Burkholderiaceae</taxon>
        <taxon>Ralstonia</taxon>
        <taxon>Ralstonia solanacearum species complex</taxon>
    </lineage>
</organism>
<gene>
    <name evidence="1" type="ORF">LBW59_07940</name>
</gene>
<sequence length="448" mass="46672">METSIQKKFNALGGTAVFGKPVGQLSLIGHKAPAMQGAPDDKPEPQDTVLGWVQHYERGSIYVKGDDPGDGPPFAVLGALDKKYASLHGPQNMGALGFPVADPVDALKDGGSQSRFEHGVITLQPGQAIAHALLGDMASGWFAAGGLKGPGYPLADAAPVAGGAFVPCSNAARMFLKPSLGAHEVHGKILDTYLQEGGPGGSRGFPIANTQTLASGATFSDFENGVIAMRAGPGSVAFDVTALPLVNDPKAQGSLPGTQMFSRATDLIGKNIPPKVKFGASTYALSIDSGGAPRADTTQNFTTWIQRPNTAPFDPSGPVSDYTRVGGVLFNRGYRVFVRLQVDNPGPDIKVDVHLSAALTLNRQSGTITASPVVWSSDPDIPGITVFLANAFGPGAPTEWQVQDAVSSELQKLQQKTIPVVTLDPTVAPLIASVKTRTNGELSVYVVL</sequence>